<evidence type="ECO:0000313" key="11">
    <source>
        <dbReference type="EMBL" id="BCJ46639.1"/>
    </source>
</evidence>
<dbReference type="InterPro" id="IPR011712">
    <property type="entry name" value="Sig_transdc_His_kin_sub3_dim/P"/>
</dbReference>
<keyword evidence="6 11" id="KW-0418">Kinase</keyword>
<dbReference type="Proteomes" id="UP000676967">
    <property type="component" value="Chromosome"/>
</dbReference>
<comment type="catalytic activity">
    <reaction evidence="1">
        <text>ATP + protein L-histidine = ADP + protein N-phospho-L-histidine.</text>
        <dbReference type="EC" id="2.7.13.3"/>
    </reaction>
</comment>
<dbReference type="InterPro" id="IPR036890">
    <property type="entry name" value="HATPase_C_sf"/>
</dbReference>
<keyword evidence="9" id="KW-1133">Transmembrane helix</keyword>
<evidence type="ECO:0000256" key="2">
    <source>
        <dbReference type="ARBA" id="ARBA00012438"/>
    </source>
</evidence>
<dbReference type="GO" id="GO:0016301">
    <property type="term" value="F:kinase activity"/>
    <property type="evidence" value="ECO:0007669"/>
    <property type="project" value="UniProtKB-KW"/>
</dbReference>
<dbReference type="Gene3D" id="1.20.5.1930">
    <property type="match status" value="1"/>
</dbReference>
<protein>
    <recommendedName>
        <fullName evidence="2">histidine kinase</fullName>
        <ecNumber evidence="2">2.7.13.3</ecNumber>
    </recommendedName>
</protein>
<feature type="transmembrane region" description="Helical" evidence="9">
    <location>
        <begin position="62"/>
        <end position="82"/>
    </location>
</feature>
<keyword evidence="8" id="KW-0902">Two-component regulatory system</keyword>
<accession>A0ABM7M4V2</accession>
<keyword evidence="7" id="KW-0067">ATP-binding</keyword>
<feature type="transmembrane region" description="Helical" evidence="9">
    <location>
        <begin position="31"/>
        <end position="50"/>
    </location>
</feature>
<evidence type="ECO:0000256" key="7">
    <source>
        <dbReference type="ARBA" id="ARBA00022840"/>
    </source>
</evidence>
<gene>
    <name evidence="11" type="ORF">Aiant_72960</name>
</gene>
<feature type="transmembrane region" description="Helical" evidence="9">
    <location>
        <begin position="88"/>
        <end position="114"/>
    </location>
</feature>
<evidence type="ECO:0000256" key="9">
    <source>
        <dbReference type="SAM" id="Phobius"/>
    </source>
</evidence>
<reference evidence="11 12" key="1">
    <citation type="submission" date="2020-08" db="EMBL/GenBank/DDBJ databases">
        <title>Whole genome shotgun sequence of Actinoplanes ianthinogenes NBRC 13996.</title>
        <authorList>
            <person name="Komaki H."/>
            <person name="Tamura T."/>
        </authorList>
    </citation>
    <scope>NUCLEOTIDE SEQUENCE [LARGE SCALE GENOMIC DNA]</scope>
    <source>
        <strain evidence="11 12">NBRC 13996</strain>
    </source>
</reference>
<feature type="transmembrane region" description="Helical" evidence="9">
    <location>
        <begin position="121"/>
        <end position="141"/>
    </location>
</feature>
<dbReference type="InterPro" id="IPR050482">
    <property type="entry name" value="Sensor_HK_TwoCompSys"/>
</dbReference>
<feature type="transmembrane region" description="Helical" evidence="9">
    <location>
        <begin position="153"/>
        <end position="172"/>
    </location>
</feature>
<feature type="domain" description="Signal transduction histidine kinase subgroup 3 dimerisation and phosphoacceptor" evidence="10">
    <location>
        <begin position="202"/>
        <end position="268"/>
    </location>
</feature>
<dbReference type="PANTHER" id="PTHR24421:SF10">
    <property type="entry name" value="NITRATE_NITRITE SENSOR PROTEIN NARQ"/>
    <property type="match status" value="1"/>
</dbReference>
<evidence type="ECO:0000256" key="8">
    <source>
        <dbReference type="ARBA" id="ARBA00023012"/>
    </source>
</evidence>
<evidence type="ECO:0000256" key="1">
    <source>
        <dbReference type="ARBA" id="ARBA00000085"/>
    </source>
</evidence>
<dbReference type="Pfam" id="PF07730">
    <property type="entry name" value="HisKA_3"/>
    <property type="match status" value="1"/>
</dbReference>
<evidence type="ECO:0000256" key="6">
    <source>
        <dbReference type="ARBA" id="ARBA00022777"/>
    </source>
</evidence>
<evidence type="ECO:0000313" key="12">
    <source>
        <dbReference type="Proteomes" id="UP000676967"/>
    </source>
</evidence>
<dbReference type="CDD" id="cd16917">
    <property type="entry name" value="HATPase_UhpB-NarQ-NarX-like"/>
    <property type="match status" value="1"/>
</dbReference>
<evidence type="ECO:0000256" key="5">
    <source>
        <dbReference type="ARBA" id="ARBA00022741"/>
    </source>
</evidence>
<keyword evidence="12" id="KW-1185">Reference proteome</keyword>
<evidence type="ECO:0000256" key="4">
    <source>
        <dbReference type="ARBA" id="ARBA00022679"/>
    </source>
</evidence>
<keyword evidence="5" id="KW-0547">Nucleotide-binding</keyword>
<keyword evidence="9" id="KW-0472">Membrane</keyword>
<dbReference type="SUPFAM" id="SSF55874">
    <property type="entry name" value="ATPase domain of HSP90 chaperone/DNA topoisomerase II/histidine kinase"/>
    <property type="match status" value="1"/>
</dbReference>
<evidence type="ECO:0000259" key="10">
    <source>
        <dbReference type="Pfam" id="PF07730"/>
    </source>
</evidence>
<keyword evidence="4" id="KW-0808">Transferase</keyword>
<dbReference type="Gene3D" id="3.30.565.10">
    <property type="entry name" value="Histidine kinase-like ATPase, C-terminal domain"/>
    <property type="match status" value="1"/>
</dbReference>
<evidence type="ECO:0000256" key="3">
    <source>
        <dbReference type="ARBA" id="ARBA00022553"/>
    </source>
</evidence>
<dbReference type="EC" id="2.7.13.3" evidence="2"/>
<name>A0ABM7M4V2_9ACTN</name>
<dbReference type="EMBL" id="AP023356">
    <property type="protein sequence ID" value="BCJ46639.1"/>
    <property type="molecule type" value="Genomic_DNA"/>
</dbReference>
<keyword evidence="3" id="KW-0597">Phosphoprotein</keyword>
<organism evidence="11 12">
    <name type="scientific">Actinoplanes ianthinogenes</name>
    <dbReference type="NCBI Taxonomy" id="122358"/>
    <lineage>
        <taxon>Bacteria</taxon>
        <taxon>Bacillati</taxon>
        <taxon>Actinomycetota</taxon>
        <taxon>Actinomycetes</taxon>
        <taxon>Micromonosporales</taxon>
        <taxon>Micromonosporaceae</taxon>
        <taxon>Actinoplanes</taxon>
    </lineage>
</organism>
<dbReference type="PANTHER" id="PTHR24421">
    <property type="entry name" value="NITRATE/NITRITE SENSOR PROTEIN NARX-RELATED"/>
    <property type="match status" value="1"/>
</dbReference>
<sequence>MEMSWLLPAALSAEPDAPARRSTRDWVVDSLCFVLGFGFTVLATADLLGWSTGIVREWQPTAGWVVWVDGVLSAVAGIGLWWRRRFLWPLAILALVLSAFSVAGAVTLTIMLLTVAVHCRFPVLAAYAAAGAATNLIFAAARPDRTSGYWETVWWGVAIVLIIALWGMVVRARRELVASWRDRAARAEAEQQLRVEQARTLERTRIAREMHDVLAHRISLLSLHAGALEFRPDAPPAEIAGAASVVRATAHQALQDLRAVIGVLRTDQTGEEPAPERPQPTLSGLPALVDEARLAGDRVALDVQVDLGEVPAGTGRTAYRIIQEGLTNARKHAPGAVVRVTVDGACGAGLHIAIANPLPVGVSTRPPIPGTGMGLIGLAERASLAGGHLTHSTDGADFRLTAHLPWAAG</sequence>
<proteinExistence type="predicted"/>
<keyword evidence="9" id="KW-0812">Transmembrane</keyword>